<evidence type="ECO:0000256" key="5">
    <source>
        <dbReference type="ARBA" id="ARBA00023125"/>
    </source>
</evidence>
<sequence>MDTGVIEGGLNVTLTIRLLMHGKEVGSIIGKKGESVKKMREESGARINISEGNCPERIITLAGPTNAIFKAFAMIIDKLEEDISSSMTNSTAASRPPVTLRLVVPASQCGSLIGKGGCKIKEIRESTGAQVQVAGDMLPNSTERAITIAGIPQSIIECVKQICVVMLETLSQSPPKGVTIPYRPKPSSSPVIFAGGQDRYSTGSDSASFPHTTPSMCLNPDLEGPPLEAYTIQGQYAIPQPDLTKLHQLAMQQSHFPMTHGNTGFSAGLDASAQTTSHELTIPNDLIGCIIGRQGAKINEIRQMSGAQIKIANPVEGSTDRQVTITGSAASISLAQYLINVRRPREGCDFSRPGHLRSKACSLLKMRHLSWCDWEGVQGAVGFLGQAQLREGWGSGARGCVWLPEQLSFLQLQLQHKSIKFHVQVVGSFQFPLIVFPDVQSVSEMGKRVPRVSWLYLLP</sequence>
<dbReference type="Gene3D" id="3.30.1370.10">
    <property type="entry name" value="K Homology domain, type 1"/>
    <property type="match status" value="3"/>
</dbReference>
<feature type="domain" description="K Homology" evidence="8">
    <location>
        <begin position="96"/>
        <end position="167"/>
    </location>
</feature>
<dbReference type="Bgee" id="ENSSSCG00000000274">
    <property type="expression patterns" value="Expressed in testis and 43 other cell types or tissues"/>
</dbReference>
<dbReference type="SUPFAM" id="SSF54791">
    <property type="entry name" value="Eukaryotic type KH-domain (KH-domain type I)"/>
    <property type="match status" value="3"/>
</dbReference>
<evidence type="ECO:0000313" key="10">
    <source>
        <dbReference type="Proteomes" id="UP000008227"/>
    </source>
</evidence>
<keyword evidence="6" id="KW-0687">Ribonucleoprotein</keyword>
<evidence type="ECO:0000313" key="11">
    <source>
        <dbReference type="VGNC" id="VGNC:103309"/>
    </source>
</evidence>
<dbReference type="FunFam" id="3.30.1370.10:FF:000003">
    <property type="entry name" value="poly(RC)-binding protein 2 isoform X1"/>
    <property type="match status" value="1"/>
</dbReference>
<dbReference type="FunFam" id="3.30.1370.10:FF:000005">
    <property type="entry name" value="poly(RC)-binding protein 2 isoform X1"/>
    <property type="match status" value="1"/>
</dbReference>
<dbReference type="eggNOG" id="KOG2190">
    <property type="taxonomic scope" value="Eukaryota"/>
</dbReference>
<keyword evidence="3" id="KW-0677">Repeat</keyword>
<evidence type="ECO:0000256" key="3">
    <source>
        <dbReference type="ARBA" id="ARBA00022737"/>
    </source>
</evidence>
<keyword evidence="10" id="KW-1185">Reference proteome</keyword>
<dbReference type="PANTHER" id="PTHR10288">
    <property type="entry name" value="KH DOMAIN CONTAINING RNA BINDING PROTEIN"/>
    <property type="match status" value="1"/>
</dbReference>
<comment type="subcellular location">
    <subcellularLocation>
        <location evidence="1">Cytoplasm</location>
    </subcellularLocation>
</comment>
<evidence type="ECO:0000259" key="8">
    <source>
        <dbReference type="SMART" id="SM00322"/>
    </source>
</evidence>
<dbReference type="GO" id="GO:0003677">
    <property type="term" value="F:DNA binding"/>
    <property type="evidence" value="ECO:0007669"/>
    <property type="project" value="UniProtKB-KW"/>
</dbReference>
<dbReference type="Ensembl" id="ENSSSCT00000000294.5">
    <property type="protein sequence ID" value="ENSSSCP00000000289.4"/>
    <property type="gene ID" value="ENSSSCG00000000274.5"/>
</dbReference>
<dbReference type="GeneTree" id="ENSGT00940000154129"/>
<dbReference type="PROSITE" id="PS50084">
    <property type="entry name" value="KH_TYPE_1"/>
    <property type="match status" value="3"/>
</dbReference>
<keyword evidence="12" id="KW-1267">Proteomics identification</keyword>
<feature type="domain" description="K Homology" evidence="8">
    <location>
        <begin position="12"/>
        <end position="80"/>
    </location>
</feature>
<dbReference type="AlphaFoldDB" id="F1SFQ4"/>
<dbReference type="CDD" id="cd22521">
    <property type="entry name" value="KH-I_PCBP1_2_rpt3"/>
    <property type="match status" value="1"/>
</dbReference>
<evidence type="ECO:0000313" key="9">
    <source>
        <dbReference type="Ensembl" id="ENSSSCP00000000289.4"/>
    </source>
</evidence>
<accession>F1SFQ4</accession>
<keyword evidence="2" id="KW-0963">Cytoplasm</keyword>
<keyword evidence="5" id="KW-0238">DNA-binding</keyword>
<proteinExistence type="evidence at protein level"/>
<reference evidence="9" key="2">
    <citation type="journal article" date="2020" name="Gigascience">
        <title>An improved pig reference genome sequence to enable pig genetics and genomics research.</title>
        <authorList>
            <person name="Warr A."/>
            <person name="Affara N."/>
            <person name="Aken B."/>
            <person name="Beiki H."/>
            <person name="Bickhart D.M."/>
            <person name="Billis K."/>
            <person name="Chow W."/>
            <person name="Eory L."/>
            <person name="Finlayson H.A."/>
            <person name="Flicek P."/>
            <person name="Giron C.G."/>
            <person name="Griffin D.K."/>
            <person name="Hall R."/>
            <person name="Hannum G."/>
            <person name="Hourlier T."/>
            <person name="Howe K."/>
            <person name="Hume D.A."/>
            <person name="Izuogu O."/>
            <person name="Kim K."/>
            <person name="Koren S."/>
            <person name="Liu H."/>
            <person name="Manchanda N."/>
            <person name="Martin F.J."/>
            <person name="Nonneman D.J."/>
            <person name="O'Connor R.E."/>
            <person name="Phillippy A.M."/>
            <person name="Rohrer G.A."/>
            <person name="Rosen B.D."/>
            <person name="Rund L.A."/>
            <person name="Sargent C.A."/>
            <person name="Schook L.B."/>
            <person name="Schroeder S.G."/>
            <person name="Schwartz A.S."/>
            <person name="Skinner B.M."/>
            <person name="Talbot R."/>
            <person name="Tseng E."/>
            <person name="Tuggle C.K."/>
            <person name="Watson M."/>
            <person name="Smith T.P.L."/>
            <person name="Archibald A.L."/>
        </authorList>
    </citation>
    <scope>NUCLEOTIDE SEQUENCE [LARGE SCALE GENOMIC DNA]</scope>
    <source>
        <strain evidence="9">Duroc</strain>
    </source>
</reference>
<dbReference type="GO" id="GO:1990904">
    <property type="term" value="C:ribonucleoprotein complex"/>
    <property type="evidence" value="ECO:0007669"/>
    <property type="project" value="UniProtKB-KW"/>
</dbReference>
<dbReference type="GO" id="GO:0005737">
    <property type="term" value="C:cytoplasm"/>
    <property type="evidence" value="ECO:0007669"/>
    <property type="project" value="UniProtKB-SubCell"/>
</dbReference>
<evidence type="ECO:0000256" key="6">
    <source>
        <dbReference type="ARBA" id="ARBA00023274"/>
    </source>
</evidence>
<dbReference type="GO" id="GO:0003723">
    <property type="term" value="F:RNA binding"/>
    <property type="evidence" value="ECO:0007669"/>
    <property type="project" value="UniProtKB-UniRule"/>
</dbReference>
<organism evidence="9 10">
    <name type="scientific">Sus scrofa</name>
    <name type="common">Pig</name>
    <dbReference type="NCBI Taxonomy" id="9823"/>
    <lineage>
        <taxon>Eukaryota</taxon>
        <taxon>Metazoa</taxon>
        <taxon>Chordata</taxon>
        <taxon>Craniata</taxon>
        <taxon>Vertebrata</taxon>
        <taxon>Euteleostomi</taxon>
        <taxon>Mammalia</taxon>
        <taxon>Eutheria</taxon>
        <taxon>Laurasiatheria</taxon>
        <taxon>Artiodactyla</taxon>
        <taxon>Suina</taxon>
        <taxon>Suidae</taxon>
        <taxon>Sus</taxon>
    </lineage>
</organism>
<evidence type="ECO:0007829" key="12">
    <source>
        <dbReference type="PeptideAtlas" id="F1SFQ4"/>
    </source>
</evidence>
<dbReference type="CDD" id="cd22518">
    <property type="entry name" value="KH-I_PCBP1_2_rpt2"/>
    <property type="match status" value="1"/>
</dbReference>
<dbReference type="InterPro" id="IPR004087">
    <property type="entry name" value="KH_dom"/>
</dbReference>
<reference evidence="9" key="4">
    <citation type="submission" date="2025-09" db="UniProtKB">
        <authorList>
            <consortium name="Ensembl"/>
        </authorList>
    </citation>
    <scope>IDENTIFICATION</scope>
</reference>
<evidence type="ECO:0000256" key="1">
    <source>
        <dbReference type="ARBA" id="ARBA00004496"/>
    </source>
</evidence>
<name>F1SFQ4_PIG</name>
<dbReference type="InterPro" id="IPR036612">
    <property type="entry name" value="KH_dom_type_1_sf"/>
</dbReference>
<dbReference type="ExpressionAtlas" id="F1SFQ4">
    <property type="expression patterns" value="baseline and differential"/>
</dbReference>
<evidence type="ECO:0000256" key="4">
    <source>
        <dbReference type="ARBA" id="ARBA00022884"/>
    </source>
</evidence>
<dbReference type="CDD" id="cd22515">
    <property type="entry name" value="KH-I_PCBP1_2_rpt1"/>
    <property type="match status" value="1"/>
</dbReference>
<reference evidence="10" key="1">
    <citation type="submission" date="2009-11" db="EMBL/GenBank/DDBJ databases">
        <authorList>
            <consortium name="Porcine genome sequencing project"/>
        </authorList>
    </citation>
    <scope>NUCLEOTIDE SEQUENCE [LARGE SCALE GENOMIC DNA]</scope>
    <source>
        <strain evidence="10">Duroc</strain>
    </source>
</reference>
<evidence type="ECO:0000256" key="7">
    <source>
        <dbReference type="PROSITE-ProRule" id="PRU00117"/>
    </source>
</evidence>
<dbReference type="InterPro" id="IPR004088">
    <property type="entry name" value="KH_dom_type_1"/>
</dbReference>
<evidence type="ECO:0000256" key="2">
    <source>
        <dbReference type="ARBA" id="ARBA00022490"/>
    </source>
</evidence>
<gene>
    <name evidence="9 11" type="primary">PCBP2</name>
</gene>
<dbReference type="Proteomes" id="UP000008227">
    <property type="component" value="Chromosome 5"/>
</dbReference>
<reference evidence="9" key="3">
    <citation type="submission" date="2025-08" db="UniProtKB">
        <authorList>
            <consortium name="Ensembl"/>
        </authorList>
    </citation>
    <scope>IDENTIFICATION</scope>
</reference>
<dbReference type="Pfam" id="PF00013">
    <property type="entry name" value="KH_1"/>
    <property type="match status" value="3"/>
</dbReference>
<dbReference type="FunFam" id="3.30.1370.10:FF:000002">
    <property type="entry name" value="poly(RC)-binding protein 2 isoform X1"/>
    <property type="match status" value="1"/>
</dbReference>
<dbReference type="VGNC" id="VGNC:103309">
    <property type="gene designation" value="PCBP2"/>
</dbReference>
<keyword evidence="4 7" id="KW-0694">RNA-binding</keyword>
<dbReference type="SMART" id="SM00322">
    <property type="entry name" value="KH"/>
    <property type="match status" value="3"/>
</dbReference>
<protein>
    <submittedName>
        <fullName evidence="9">Poly(rC) binding protein 2</fullName>
    </submittedName>
</protein>
<dbReference type="PeptideAtlas" id="F1SFQ4"/>
<feature type="domain" description="K Homology" evidence="8">
    <location>
        <begin position="274"/>
        <end position="344"/>
    </location>
</feature>
<dbReference type="HOGENOM" id="CLU_022670_0_1_1"/>